<organism evidence="1 2">
    <name type="scientific">Smallanthus sonchifolius</name>
    <dbReference type="NCBI Taxonomy" id="185202"/>
    <lineage>
        <taxon>Eukaryota</taxon>
        <taxon>Viridiplantae</taxon>
        <taxon>Streptophyta</taxon>
        <taxon>Embryophyta</taxon>
        <taxon>Tracheophyta</taxon>
        <taxon>Spermatophyta</taxon>
        <taxon>Magnoliopsida</taxon>
        <taxon>eudicotyledons</taxon>
        <taxon>Gunneridae</taxon>
        <taxon>Pentapetalae</taxon>
        <taxon>asterids</taxon>
        <taxon>campanulids</taxon>
        <taxon>Asterales</taxon>
        <taxon>Asteraceae</taxon>
        <taxon>Asteroideae</taxon>
        <taxon>Heliantheae alliance</taxon>
        <taxon>Millerieae</taxon>
        <taxon>Smallanthus</taxon>
    </lineage>
</organism>
<dbReference type="Proteomes" id="UP001056120">
    <property type="component" value="Linkage Group LG01"/>
</dbReference>
<evidence type="ECO:0000313" key="1">
    <source>
        <dbReference type="EMBL" id="KAI3826365.1"/>
    </source>
</evidence>
<comment type="caution">
    <text evidence="1">The sequence shown here is derived from an EMBL/GenBank/DDBJ whole genome shotgun (WGS) entry which is preliminary data.</text>
</comment>
<proteinExistence type="predicted"/>
<reference evidence="1 2" key="2">
    <citation type="journal article" date="2022" name="Mol. Ecol. Resour.">
        <title>The genomes of chicory, endive, great burdock and yacon provide insights into Asteraceae paleo-polyploidization history and plant inulin production.</title>
        <authorList>
            <person name="Fan W."/>
            <person name="Wang S."/>
            <person name="Wang H."/>
            <person name="Wang A."/>
            <person name="Jiang F."/>
            <person name="Liu H."/>
            <person name="Zhao H."/>
            <person name="Xu D."/>
            <person name="Zhang Y."/>
        </authorList>
    </citation>
    <scope>NUCLEOTIDE SEQUENCE [LARGE SCALE GENOMIC DNA]</scope>
    <source>
        <strain evidence="2">cv. Yunnan</strain>
        <tissue evidence="1">Leaves</tissue>
    </source>
</reference>
<sequence length="95" mass="10886">MTVEVTTTTLTDYCGRARDILDCLLDRDPCLDCREPSGFGFVQYLGPDDYAETKYQMDRKILLGEELAFVFVEENRKQPSDMTARECFTATLLTQ</sequence>
<keyword evidence="2" id="KW-1185">Reference proteome</keyword>
<evidence type="ECO:0000313" key="2">
    <source>
        <dbReference type="Proteomes" id="UP001056120"/>
    </source>
</evidence>
<dbReference type="EMBL" id="CM042018">
    <property type="protein sequence ID" value="KAI3826365.1"/>
    <property type="molecule type" value="Genomic_DNA"/>
</dbReference>
<protein>
    <submittedName>
        <fullName evidence="1">Uncharacterized protein</fullName>
    </submittedName>
</protein>
<accession>A0ACB9K227</accession>
<gene>
    <name evidence="1" type="ORF">L1987_00412</name>
</gene>
<reference evidence="2" key="1">
    <citation type="journal article" date="2022" name="Mol. Ecol. Resour.">
        <title>The genomes of chicory, endive, great burdock and yacon provide insights into Asteraceae palaeo-polyploidization history and plant inulin production.</title>
        <authorList>
            <person name="Fan W."/>
            <person name="Wang S."/>
            <person name="Wang H."/>
            <person name="Wang A."/>
            <person name="Jiang F."/>
            <person name="Liu H."/>
            <person name="Zhao H."/>
            <person name="Xu D."/>
            <person name="Zhang Y."/>
        </authorList>
    </citation>
    <scope>NUCLEOTIDE SEQUENCE [LARGE SCALE GENOMIC DNA]</scope>
    <source>
        <strain evidence="2">cv. Yunnan</strain>
    </source>
</reference>
<name>A0ACB9K227_9ASTR</name>